<evidence type="ECO:0000256" key="2">
    <source>
        <dbReference type="SAM" id="MobiDB-lite"/>
    </source>
</evidence>
<dbReference type="PANTHER" id="PTHR30329">
    <property type="entry name" value="STATOR ELEMENT OF FLAGELLAR MOTOR COMPLEX"/>
    <property type="match status" value="1"/>
</dbReference>
<feature type="compositionally biased region" description="Basic and acidic residues" evidence="2">
    <location>
        <begin position="62"/>
        <end position="83"/>
    </location>
</feature>
<dbReference type="Gene3D" id="3.30.1330.60">
    <property type="entry name" value="OmpA-like domain"/>
    <property type="match status" value="1"/>
</dbReference>
<protein>
    <submittedName>
        <fullName evidence="4">OmpA family protein</fullName>
    </submittedName>
</protein>
<dbReference type="Proteomes" id="UP001595799">
    <property type="component" value="Unassembled WGS sequence"/>
</dbReference>
<dbReference type="EMBL" id="JBHSCW010000003">
    <property type="protein sequence ID" value="MFC4351454.1"/>
    <property type="molecule type" value="Genomic_DNA"/>
</dbReference>
<dbReference type="PANTHER" id="PTHR30329:SF21">
    <property type="entry name" value="LIPOPROTEIN YIAD-RELATED"/>
    <property type="match status" value="1"/>
</dbReference>
<dbReference type="CDD" id="cd07185">
    <property type="entry name" value="OmpA_C-like"/>
    <property type="match status" value="1"/>
</dbReference>
<dbReference type="PROSITE" id="PS51123">
    <property type="entry name" value="OMPA_2"/>
    <property type="match status" value="1"/>
</dbReference>
<sequence>MTAVAVVLPLLAACSSVEQTYSEFFEEEPMPERVQVDEEELEGGTIPNLSTVPMERPSPTPEQERERLRRSLQEDHERSRIEQPQETPSSDQPGEHDVDSDNTSYLDRKTGNDLAGRLASSEPEFTGVQLAQITVNEDVVTGSARTQEVMQGAETTELAGVIYFRHGSQALDSRDHTIISQIAQAADQEGARVRVVGHASAHTPTMDVEDFQRVNQAMSRKRAESVAQALRQAGLRSSAIEVEARGIDERVYAEFMPTGEAGNRRVEIFLLY</sequence>
<evidence type="ECO:0000313" key="5">
    <source>
        <dbReference type="Proteomes" id="UP001595799"/>
    </source>
</evidence>
<feature type="domain" description="OmpA-like" evidence="3">
    <location>
        <begin position="151"/>
        <end position="272"/>
    </location>
</feature>
<dbReference type="Pfam" id="PF00691">
    <property type="entry name" value="OmpA"/>
    <property type="match status" value="1"/>
</dbReference>
<name>A0ABV8ULQ7_9PROT</name>
<keyword evidence="5" id="KW-1185">Reference proteome</keyword>
<organism evidence="4 5">
    <name type="scientific">Fodinicurvata halophila</name>
    <dbReference type="NCBI Taxonomy" id="1419723"/>
    <lineage>
        <taxon>Bacteria</taxon>
        <taxon>Pseudomonadati</taxon>
        <taxon>Pseudomonadota</taxon>
        <taxon>Alphaproteobacteria</taxon>
        <taxon>Rhodospirillales</taxon>
        <taxon>Rhodovibrionaceae</taxon>
        <taxon>Fodinicurvata</taxon>
    </lineage>
</organism>
<dbReference type="SUPFAM" id="SSF103088">
    <property type="entry name" value="OmpA-like"/>
    <property type="match status" value="1"/>
</dbReference>
<gene>
    <name evidence="4" type="ORF">ACFOW6_07860</name>
</gene>
<dbReference type="InterPro" id="IPR050330">
    <property type="entry name" value="Bact_OuterMem_StrucFunc"/>
</dbReference>
<evidence type="ECO:0000313" key="4">
    <source>
        <dbReference type="EMBL" id="MFC4351454.1"/>
    </source>
</evidence>
<proteinExistence type="predicted"/>
<evidence type="ECO:0000256" key="1">
    <source>
        <dbReference type="PROSITE-ProRule" id="PRU00473"/>
    </source>
</evidence>
<dbReference type="RefSeq" id="WP_382424281.1">
    <property type="nucleotide sequence ID" value="NZ_JBHSSY010000001.1"/>
</dbReference>
<keyword evidence="1" id="KW-0472">Membrane</keyword>
<reference evidence="5" key="1">
    <citation type="journal article" date="2019" name="Int. J. Syst. Evol. Microbiol.">
        <title>The Global Catalogue of Microorganisms (GCM) 10K type strain sequencing project: providing services to taxonomists for standard genome sequencing and annotation.</title>
        <authorList>
            <consortium name="The Broad Institute Genomics Platform"/>
            <consortium name="The Broad Institute Genome Sequencing Center for Infectious Disease"/>
            <person name="Wu L."/>
            <person name="Ma J."/>
        </authorList>
    </citation>
    <scope>NUCLEOTIDE SEQUENCE [LARGE SCALE GENOMIC DNA]</scope>
    <source>
        <strain evidence="5">CECT 8472</strain>
    </source>
</reference>
<accession>A0ABV8ULQ7</accession>
<comment type="caution">
    <text evidence="4">The sequence shown here is derived from an EMBL/GenBank/DDBJ whole genome shotgun (WGS) entry which is preliminary data.</text>
</comment>
<dbReference type="InterPro" id="IPR006665">
    <property type="entry name" value="OmpA-like"/>
</dbReference>
<evidence type="ECO:0000259" key="3">
    <source>
        <dbReference type="PROSITE" id="PS51123"/>
    </source>
</evidence>
<feature type="region of interest" description="Disordered" evidence="2">
    <location>
        <begin position="24"/>
        <end position="110"/>
    </location>
</feature>
<dbReference type="InterPro" id="IPR036737">
    <property type="entry name" value="OmpA-like_sf"/>
</dbReference>